<feature type="region of interest" description="Disordered" evidence="1">
    <location>
        <begin position="100"/>
        <end position="140"/>
    </location>
</feature>
<feature type="compositionally biased region" description="Acidic residues" evidence="1">
    <location>
        <begin position="100"/>
        <end position="111"/>
    </location>
</feature>
<protein>
    <submittedName>
        <fullName evidence="3">Reticulon</fullName>
    </submittedName>
</protein>
<dbReference type="WBParaSite" id="SMUV_0000071401-mRNA-1">
    <property type="protein sequence ID" value="SMUV_0000071401-mRNA-1"/>
    <property type="gene ID" value="SMUV_0000071401"/>
</dbReference>
<organism evidence="2 3">
    <name type="scientific">Syphacia muris</name>
    <dbReference type="NCBI Taxonomy" id="451379"/>
    <lineage>
        <taxon>Eukaryota</taxon>
        <taxon>Metazoa</taxon>
        <taxon>Ecdysozoa</taxon>
        <taxon>Nematoda</taxon>
        <taxon>Chromadorea</taxon>
        <taxon>Rhabditida</taxon>
        <taxon>Spirurina</taxon>
        <taxon>Oxyuridomorpha</taxon>
        <taxon>Oxyuroidea</taxon>
        <taxon>Oxyuridae</taxon>
        <taxon>Syphacia</taxon>
    </lineage>
</organism>
<feature type="compositionally biased region" description="Acidic residues" evidence="1">
    <location>
        <begin position="183"/>
        <end position="213"/>
    </location>
</feature>
<feature type="compositionally biased region" description="Polar residues" evidence="1">
    <location>
        <begin position="130"/>
        <end position="140"/>
    </location>
</feature>
<feature type="region of interest" description="Disordered" evidence="1">
    <location>
        <begin position="875"/>
        <end position="970"/>
    </location>
</feature>
<feature type="compositionally biased region" description="Basic and acidic residues" evidence="1">
    <location>
        <begin position="983"/>
        <end position="995"/>
    </location>
</feature>
<feature type="region of interest" description="Disordered" evidence="1">
    <location>
        <begin position="386"/>
        <end position="411"/>
    </location>
</feature>
<feature type="compositionally biased region" description="Basic and acidic residues" evidence="1">
    <location>
        <begin position="331"/>
        <end position="344"/>
    </location>
</feature>
<feature type="compositionally biased region" description="Basic and acidic residues" evidence="1">
    <location>
        <begin position="296"/>
        <end position="311"/>
    </location>
</feature>
<evidence type="ECO:0000313" key="3">
    <source>
        <dbReference type="WBParaSite" id="SMUV_0000071401-mRNA-1"/>
    </source>
</evidence>
<feature type="compositionally biased region" description="Polar residues" evidence="1">
    <location>
        <begin position="783"/>
        <end position="802"/>
    </location>
</feature>
<proteinExistence type="predicted"/>
<dbReference type="STRING" id="451379.A0A0N5A9E0"/>
<keyword evidence="2" id="KW-1185">Reference proteome</keyword>
<reference evidence="3" key="1">
    <citation type="submission" date="2017-02" db="UniProtKB">
        <authorList>
            <consortium name="WormBaseParasite"/>
        </authorList>
    </citation>
    <scope>IDENTIFICATION</scope>
</reference>
<feature type="region of interest" description="Disordered" evidence="1">
    <location>
        <begin position="776"/>
        <end position="861"/>
    </location>
</feature>
<feature type="region of interest" description="Disordered" evidence="1">
    <location>
        <begin position="1055"/>
        <end position="1074"/>
    </location>
</feature>
<accession>A0A0N5A9E0</accession>
<feature type="compositionally biased region" description="Low complexity" evidence="1">
    <location>
        <begin position="940"/>
        <end position="955"/>
    </location>
</feature>
<evidence type="ECO:0000313" key="2">
    <source>
        <dbReference type="Proteomes" id="UP000046393"/>
    </source>
</evidence>
<feature type="compositionally biased region" description="Basic and acidic residues" evidence="1">
    <location>
        <begin position="956"/>
        <end position="966"/>
    </location>
</feature>
<feature type="compositionally biased region" description="Basic and acidic residues" evidence="1">
    <location>
        <begin position="1055"/>
        <end position="1065"/>
    </location>
</feature>
<feature type="region of interest" description="Disordered" evidence="1">
    <location>
        <begin position="170"/>
        <end position="371"/>
    </location>
</feature>
<feature type="compositionally biased region" description="Polar residues" evidence="1">
    <location>
        <begin position="887"/>
        <end position="902"/>
    </location>
</feature>
<evidence type="ECO:0000256" key="1">
    <source>
        <dbReference type="SAM" id="MobiDB-lite"/>
    </source>
</evidence>
<dbReference type="Proteomes" id="UP000046393">
    <property type="component" value="Unplaced"/>
</dbReference>
<sequence length="1103" mass="123914">MFDITEAVQLSIQTDLQIIHSLVGFFFRYHSISSARTPSPFTDYESDFDLQLMEQPASESRGRVSQAMAVPAPIFTASVSYDGMDEWDSAKEESVESLTDYEDMTNFDSDDSNYLRDQSKKNKTVEGYRPSSSLDAYQSPATYSCDEQEYNNERKNSIDVGCTLKLVQKAARKNSDGTTSTEYYEETTEYDEDEEEYEEGEDEEIEEAEEEIEESPRGSSEEPSKISQEASRFSPDESRISEPSRYSFCSEDATEEMLSIAESVESDDKDMKSAMEDLSTYTEVSLPMPTKPHLNKQAEQHDDSIRNKVSEDDSEEYDDQNKNPTSVQLSNEKRETEESERLYVDDSLNASYTEDGLTPAQADTTEVKKSENLKIDDAHKLNEKVKVSQIEDSQKAGLKTRNTEESAATNKFANVVPRIAKSAAETEVRDQSTSSGTQKPVSDFAKKGVIQPTTFEKVQILEPVVLTPEKNNSVQQLQSLGASLKNDSSPCPIPFVPVDKTAAKPVNLLQKTPDTRNTQNKTASRTTFASAFSKPKEIQLPAKDTTTLSSVKAASLIAKTPIITQSETPLQKTVPEDKSAIRKSELNMAESDAIAARAREEQLAKSFSIYKSYSVNRKNNSAICRYKRSAKLEELSEARPKRTFKNLVKPEINDDFDKQVFKLDKMKMKEIREKIHSGTTALTNQVKDLKRGIAAVAGDAKRATFEEKHKDLLSRTGEVFRSIFLLTVGTNKFARVKDLFILHFTYSYTYLCTQKVNIFSKADDNLKKWKEHRAAEYEKETKNTQNQSSGTKPTKVTESSATKIEPVKEPITTVRRLKPTQAPTSNTTAPTVTNSSTASRNLDVSNDSKKTATTQQRPLPGRGLAAFAAKFENAATASEKQPEVHKLQTSAFMKNDQKTVTSVDHKTSTTTPPNNTFPSDSYQKTMPTTGQQPKVSPSKTLQQNQSQSSATASLTDKGKDSLKEVKSSGAAATRIKRVLGSSENREPKKYGIRKKTEELMNYAKSENTENKPRRQHCCHRKNRFISDLFDVDDLLGFGKENTFEQFETQFAAAARDKRPMPAKPEHKPKRRRVENRRVWISELQDIDKLYKTSELRDIIDSAQ</sequence>
<feature type="compositionally biased region" description="Polar residues" evidence="1">
    <location>
        <begin position="920"/>
        <end position="939"/>
    </location>
</feature>
<name>A0A0N5A9E0_9BILA</name>
<dbReference type="AlphaFoldDB" id="A0A0N5A9E0"/>
<feature type="compositionally biased region" description="Polar residues" evidence="1">
    <location>
        <begin position="821"/>
        <end position="857"/>
    </location>
</feature>
<feature type="region of interest" description="Disordered" evidence="1">
    <location>
        <begin position="976"/>
        <end position="995"/>
    </location>
</feature>
<feature type="compositionally biased region" description="Low complexity" evidence="1">
    <location>
        <begin position="908"/>
        <end position="919"/>
    </location>
</feature>
<feature type="compositionally biased region" description="Basic and acidic residues" evidence="1">
    <location>
        <begin position="214"/>
        <end position="224"/>
    </location>
</feature>
<feature type="compositionally biased region" description="Basic and acidic residues" evidence="1">
    <location>
        <begin position="113"/>
        <end position="126"/>
    </location>
</feature>